<sequence>MKKRTIAMLLLSALVLSACGSKKEVKEKEKIDVSLFEENDSKRSKYKGYTVEEVYINGEKVKIDVQSHGDHYHIIYNGKKYSLDKEKYEELFKKDNKIVLESENMEKSLKDISPDEIISYYKHGDHWHVKTKHGEFITHEDPSKIKNISQLKEKSIKTISKKELNSKRIVSYYKHGDHWHVRTADGKEYVTYEDPSKKTVVEEKKSSKVVNKITEKETKGRKIVEIRKHGDHWHIKFDDGTEYVTYENPTKKDKIDEKKSSKVVEKITEKETKGRKIVEIRKHGDHWHVKLDDGTEYITKKDPTGKKELPSEKEMEKDDDFKKEFEMHFHDLLQNYFVGDETKIRAHSSKKSVKSYSWYIKRNGKDFEKIENANTETLKIVLTEQDNRAIIKAEALDKNGKVVDTCQGTLKVLTKNVGDVVITGLKDHYHTKDKLSLLVNYDENDVNYVWYLKKRAQDFEKVFESKDKSFNSTFSLDSTYNRAVIKVAVYKNGVLLKESNPVKIIVNDHNHGPAFKGEPEIGKKLLKKKGFDERLIYALMLAEGDIAFPGKEISDTELENYLKSIKKINLYKFNDALKMSGLEKLENLENLNISYTGATNSDIETLKKFKNLKDLNISGNNITKFDFISEYKNLEGLSIMELGNVDLSFVKNLKDLKKLNISRNDIQSFAFISNLSKLDTLIMDYVNCDNLDFLKNTTKLKNLSLDGNRIKDLTPIKNNKFETLYVSKTGIKDFSILGNQENLIAIFANENNIDSLKVFSNFKNVEFIEAEKNNISSLEDVKLFPLLETLKLGKNPIKSLKISKDNNSIKTLNLNETLLENLEYKIKFKSLTSLEYSNTPALKSELGKVENIQKNTAGVIFYDGKYYAISHGDHSHTYAGTQSVNPTKVKFKFDNSEIIGFDETGYFINHKVATLSDGSEYFNIYHIDGFPKGAFELPNSMSEKLKVSEEIVSKLVKHRISEVENLIKSKENKTELFKKFEEIKKMENTNEKFKKINEFEKKVSVEKEIKKDNKNAEFEKYKKLYEENKEKVSVSDQAFIESLINAIETALTKNNESFAKEKLKALKTELSKYIQISEEKVENQKEDSRKADFEKYKKLYEENKDKVPMLSQAYIEGLIPSLETAFSNGNKDFIDKNLPLLKKELSMFIKIN</sequence>
<keyword evidence="2" id="KW-0677">Repeat</keyword>
<dbReference type="InterPro" id="IPR050836">
    <property type="entry name" value="SDS22/Internalin_LRR"/>
</dbReference>
<dbReference type="PROSITE" id="PS51450">
    <property type="entry name" value="LRR"/>
    <property type="match status" value="3"/>
</dbReference>
<evidence type="ECO:0000256" key="2">
    <source>
        <dbReference type="ARBA" id="ARBA00022737"/>
    </source>
</evidence>
<feature type="signal peptide" evidence="3">
    <location>
        <begin position="1"/>
        <end position="18"/>
    </location>
</feature>
<organism evidence="4 5">
    <name type="scientific">Parvimonas parva</name>
    <dbReference type="NCBI Taxonomy" id="2769485"/>
    <lineage>
        <taxon>Bacteria</taxon>
        <taxon>Bacillati</taxon>
        <taxon>Bacillota</taxon>
        <taxon>Tissierellia</taxon>
        <taxon>Tissierellales</taxon>
        <taxon>Peptoniphilaceae</taxon>
        <taxon>Parvimonas</taxon>
    </lineage>
</organism>
<keyword evidence="3" id="KW-0732">Signal</keyword>
<evidence type="ECO:0008006" key="6">
    <source>
        <dbReference type="Google" id="ProtNLM"/>
    </source>
</evidence>
<name>A0ABS1C9I6_9FIRM</name>
<proteinExistence type="predicted"/>
<feature type="chain" id="PRO_5047131761" description="Lipoprotein" evidence="3">
    <location>
        <begin position="19"/>
        <end position="1152"/>
    </location>
</feature>
<comment type="caution">
    <text evidence="4">The sequence shown here is derived from an EMBL/GenBank/DDBJ whole genome shotgun (WGS) entry which is preliminary data.</text>
</comment>
<dbReference type="InterPro" id="IPR001611">
    <property type="entry name" value="Leu-rich_rpt"/>
</dbReference>
<keyword evidence="1" id="KW-0433">Leucine-rich repeat</keyword>
<dbReference type="PROSITE" id="PS51257">
    <property type="entry name" value="PROKAR_LIPOPROTEIN"/>
    <property type="match status" value="1"/>
</dbReference>
<dbReference type="SUPFAM" id="SSF52058">
    <property type="entry name" value="L domain-like"/>
    <property type="match status" value="1"/>
</dbReference>
<dbReference type="PANTHER" id="PTHR46652">
    <property type="entry name" value="LEUCINE-RICH REPEAT AND IQ DOMAIN-CONTAINING PROTEIN 1-RELATED"/>
    <property type="match status" value="1"/>
</dbReference>
<evidence type="ECO:0000313" key="4">
    <source>
        <dbReference type="EMBL" id="MBK1468761.1"/>
    </source>
</evidence>
<dbReference type="Gene3D" id="3.80.10.10">
    <property type="entry name" value="Ribonuclease Inhibitor"/>
    <property type="match status" value="1"/>
</dbReference>
<evidence type="ECO:0000313" key="5">
    <source>
        <dbReference type="Proteomes" id="UP000823123"/>
    </source>
</evidence>
<gene>
    <name evidence="4" type="ORF">IBJ83_05455</name>
</gene>
<dbReference type="PANTHER" id="PTHR46652:SF3">
    <property type="entry name" value="LEUCINE-RICH REPEAT-CONTAINING PROTEIN 9"/>
    <property type="match status" value="1"/>
</dbReference>
<keyword evidence="5" id="KW-1185">Reference proteome</keyword>
<dbReference type="Proteomes" id="UP000823123">
    <property type="component" value="Unassembled WGS sequence"/>
</dbReference>
<evidence type="ECO:0000256" key="3">
    <source>
        <dbReference type="SAM" id="SignalP"/>
    </source>
</evidence>
<dbReference type="RefSeq" id="WP_201275673.1">
    <property type="nucleotide sequence ID" value="NZ_JACVDA010000013.1"/>
</dbReference>
<evidence type="ECO:0000256" key="1">
    <source>
        <dbReference type="ARBA" id="ARBA00022614"/>
    </source>
</evidence>
<dbReference type="SMART" id="SM00365">
    <property type="entry name" value="LRR_SD22"/>
    <property type="match status" value="4"/>
</dbReference>
<dbReference type="EMBL" id="JACVDA010000013">
    <property type="protein sequence ID" value="MBK1468761.1"/>
    <property type="molecule type" value="Genomic_DNA"/>
</dbReference>
<accession>A0ABS1C9I6</accession>
<dbReference type="InterPro" id="IPR032675">
    <property type="entry name" value="LRR_dom_sf"/>
</dbReference>
<reference evidence="4 5" key="1">
    <citation type="submission" date="2020-09" db="EMBL/GenBank/DDBJ databases">
        <title>Parvimonas S3374 sp. nov.</title>
        <authorList>
            <person name="Buhl M."/>
        </authorList>
    </citation>
    <scope>NUCLEOTIDE SEQUENCE [LARGE SCALE GENOMIC DNA]</scope>
    <source>
        <strain evidence="4 5">S3374</strain>
    </source>
</reference>
<protein>
    <recommendedName>
        <fullName evidence="6">Lipoprotein</fullName>
    </recommendedName>
</protein>